<evidence type="ECO:0000313" key="5">
    <source>
        <dbReference type="EMBL" id="AEG15488.1"/>
    </source>
</evidence>
<dbReference type="InterPro" id="IPR047048">
    <property type="entry name" value="TlyA"/>
</dbReference>
<feature type="domain" description="RNA-binding S4" evidence="4">
    <location>
        <begin position="6"/>
        <end position="70"/>
    </location>
</feature>
<protein>
    <submittedName>
        <fullName evidence="5">Hemolysin A</fullName>
    </submittedName>
</protein>
<dbReference type="RefSeq" id="WP_013823002.1">
    <property type="nucleotide sequence ID" value="NC_015573.1"/>
</dbReference>
<dbReference type="EMBL" id="CP002770">
    <property type="protein sequence ID" value="AEG15488.1"/>
    <property type="molecule type" value="Genomic_DNA"/>
</dbReference>
<dbReference type="CDD" id="cd00165">
    <property type="entry name" value="S4"/>
    <property type="match status" value="1"/>
</dbReference>
<dbReference type="Gene3D" id="3.10.290.10">
    <property type="entry name" value="RNA-binding S4 domain"/>
    <property type="match status" value="1"/>
</dbReference>
<dbReference type="Proteomes" id="UP000009229">
    <property type="component" value="Chromosome"/>
</dbReference>
<keyword evidence="6" id="KW-1185">Reference proteome</keyword>
<dbReference type="PIRSF" id="PIRSF005578">
    <property type="entry name" value="TlyA"/>
    <property type="match status" value="1"/>
</dbReference>
<accession>A0AAU8PZ94</accession>
<dbReference type="KEGG" id="dku:Desku_1926"/>
<reference evidence="6" key="1">
    <citation type="submission" date="2011-05" db="EMBL/GenBank/DDBJ databases">
        <title>Complete sequence of Desulfotomaculum kuznetsovii DSM 6115.</title>
        <authorList>
            <person name="Lucas S."/>
            <person name="Han J."/>
            <person name="Lapidus A."/>
            <person name="Cheng J.-F."/>
            <person name="Goodwin L."/>
            <person name="Pitluck S."/>
            <person name="Peters L."/>
            <person name="Mikhailova N."/>
            <person name="Lu M."/>
            <person name="Saunders E."/>
            <person name="Han C."/>
            <person name="Tapia R."/>
            <person name="Land M."/>
            <person name="Hauser L."/>
            <person name="Kyrpides N."/>
            <person name="Ivanova N."/>
            <person name="Pagani I."/>
            <person name="Nazina T."/>
            <person name="Ivanova A."/>
            <person name="Parshina S."/>
            <person name="Kuever J."/>
            <person name="Muyzer G."/>
            <person name="Plugge C."/>
            <person name="Stams A."/>
            <person name="Woyke T."/>
        </authorList>
    </citation>
    <scope>NUCLEOTIDE SEQUENCE [LARGE SCALE GENOMIC DNA]</scope>
    <source>
        <strain evidence="6">DSM 6115 / VKM B-1805 / 17</strain>
    </source>
</reference>
<dbReference type="PROSITE" id="PS50889">
    <property type="entry name" value="S4"/>
    <property type="match status" value="1"/>
</dbReference>
<organism evidence="5 6">
    <name type="scientific">Desulfofundulus kuznetsovii (strain DSM 6115 / VKM B-1805 / 17)</name>
    <name type="common">Desulfotomaculum kuznetsovii</name>
    <dbReference type="NCBI Taxonomy" id="760568"/>
    <lineage>
        <taxon>Bacteria</taxon>
        <taxon>Bacillati</taxon>
        <taxon>Bacillota</taxon>
        <taxon>Clostridia</taxon>
        <taxon>Eubacteriales</taxon>
        <taxon>Peptococcaceae</taxon>
        <taxon>Desulfofundulus</taxon>
    </lineage>
</organism>
<gene>
    <name evidence="5" type="ordered locus">Desku_1926</name>
</gene>
<dbReference type="GO" id="GO:0003723">
    <property type="term" value="F:RNA binding"/>
    <property type="evidence" value="ECO:0007669"/>
    <property type="project" value="UniProtKB-KW"/>
</dbReference>
<dbReference type="Pfam" id="PF01728">
    <property type="entry name" value="FtsJ"/>
    <property type="match status" value="1"/>
</dbReference>
<dbReference type="GO" id="GO:0032259">
    <property type="term" value="P:methylation"/>
    <property type="evidence" value="ECO:0007669"/>
    <property type="project" value="InterPro"/>
</dbReference>
<dbReference type="InterPro" id="IPR002877">
    <property type="entry name" value="RNA_MeTrfase_FtsJ_dom"/>
</dbReference>
<dbReference type="SUPFAM" id="SSF53335">
    <property type="entry name" value="S-adenosyl-L-methionine-dependent methyltransferases"/>
    <property type="match status" value="1"/>
</dbReference>
<evidence type="ECO:0000256" key="2">
    <source>
        <dbReference type="ARBA" id="ARBA00029460"/>
    </source>
</evidence>
<dbReference type="Gene3D" id="3.40.50.150">
    <property type="entry name" value="Vaccinia Virus protein VP39"/>
    <property type="match status" value="1"/>
</dbReference>
<dbReference type="InterPro" id="IPR004538">
    <property type="entry name" value="Hemolysin_A/TlyA"/>
</dbReference>
<dbReference type="GO" id="GO:0008168">
    <property type="term" value="F:methyltransferase activity"/>
    <property type="evidence" value="ECO:0007669"/>
    <property type="project" value="InterPro"/>
</dbReference>
<dbReference type="PANTHER" id="PTHR32319">
    <property type="entry name" value="BACTERIAL HEMOLYSIN-LIKE PROTEIN"/>
    <property type="match status" value="1"/>
</dbReference>
<dbReference type="InterPro" id="IPR002942">
    <property type="entry name" value="S4_RNA-bd"/>
</dbReference>
<comment type="similarity">
    <text evidence="2">Belongs to the TlyA family.</text>
</comment>
<dbReference type="AlphaFoldDB" id="A0AAU8PZ94"/>
<dbReference type="InterPro" id="IPR029063">
    <property type="entry name" value="SAM-dependent_MTases_sf"/>
</dbReference>
<sequence>MTAARQRLDLLLVERGLFASREKARAAVMAGQVRVDGQPVDKPGRMVDPRSRIEVTARMPYVSRGGLKLEKAIHSFQLDFTGRVVLDVGASHGGFTDCALQHGARLVIAVDVGYGQMAWKLREDPRVVLLERTNIRYLGPQDLPCLADIAVVDVSFISLEKVLPRLQELITGDALGVALIKPQFEAGREKVGKKGVVRDPAVHREVITAVCRVIKNLGWGVRGLDFSPIKGPEGNIEFLVCFDRSVPDQVDLSSTIPAVVARAHAELDAGNRVSPPTGGFD</sequence>
<dbReference type="InterPro" id="IPR036986">
    <property type="entry name" value="S4_RNA-bd_sf"/>
</dbReference>
<proteinExistence type="inferred from homology"/>
<dbReference type="SMART" id="SM00363">
    <property type="entry name" value="S4"/>
    <property type="match status" value="1"/>
</dbReference>
<keyword evidence="1 3" id="KW-0694">RNA-binding</keyword>
<dbReference type="SUPFAM" id="SSF55174">
    <property type="entry name" value="Alpha-L RNA-binding motif"/>
    <property type="match status" value="1"/>
</dbReference>
<evidence type="ECO:0000256" key="3">
    <source>
        <dbReference type="PROSITE-ProRule" id="PRU00182"/>
    </source>
</evidence>
<evidence type="ECO:0000259" key="4">
    <source>
        <dbReference type="SMART" id="SM00363"/>
    </source>
</evidence>
<dbReference type="PANTHER" id="PTHR32319:SF0">
    <property type="entry name" value="BACTERIAL HEMOLYSIN-LIKE PROTEIN"/>
    <property type="match status" value="1"/>
</dbReference>
<dbReference type="NCBIfam" id="TIGR00478">
    <property type="entry name" value="tly"/>
    <property type="match status" value="1"/>
</dbReference>
<dbReference type="Pfam" id="PF01479">
    <property type="entry name" value="S4"/>
    <property type="match status" value="1"/>
</dbReference>
<name>A0AAU8PZ94_DESK7</name>
<evidence type="ECO:0000256" key="1">
    <source>
        <dbReference type="ARBA" id="ARBA00022884"/>
    </source>
</evidence>
<evidence type="ECO:0000313" key="6">
    <source>
        <dbReference type="Proteomes" id="UP000009229"/>
    </source>
</evidence>